<comment type="caution">
    <text evidence="2">The sequence shown here is derived from an EMBL/GenBank/DDBJ whole genome shotgun (WGS) entry which is preliminary data.</text>
</comment>
<dbReference type="Proteomes" id="UP000307768">
    <property type="component" value="Unassembled WGS sequence"/>
</dbReference>
<dbReference type="InterPro" id="IPR023214">
    <property type="entry name" value="HAD_sf"/>
</dbReference>
<dbReference type="RefSeq" id="WP_149768177.1">
    <property type="nucleotide sequence ID" value="NZ_VDFQ02000001.1"/>
</dbReference>
<evidence type="ECO:0000313" key="2">
    <source>
        <dbReference type="EMBL" id="KAA1425003.1"/>
    </source>
</evidence>
<dbReference type="EMBL" id="VDFQ02000001">
    <property type="protein sequence ID" value="KAA1425003.1"/>
    <property type="molecule type" value="Genomic_DNA"/>
</dbReference>
<dbReference type="InterPro" id="IPR036412">
    <property type="entry name" value="HAD-like_sf"/>
</dbReference>
<reference evidence="2 3" key="1">
    <citation type="submission" date="2019-09" db="EMBL/GenBank/DDBJ databases">
        <title>Mumia zhuanghuii sp. nov. isolated from the intestinal contents of plateau pika (Ochotona curzoniae) in the Qinghai-Tibet plateau of China.</title>
        <authorList>
            <person name="Tian Z."/>
        </authorList>
    </citation>
    <scope>NUCLEOTIDE SEQUENCE [LARGE SCALE GENOMIC DNA]</scope>
    <source>
        <strain evidence="3">350</strain>
    </source>
</reference>
<dbReference type="Pfam" id="PF25109">
    <property type="entry name" value="HAD_PNKP"/>
    <property type="match status" value="1"/>
</dbReference>
<dbReference type="InterPro" id="IPR056782">
    <property type="entry name" value="HAD_PNKP"/>
</dbReference>
<dbReference type="Gene3D" id="3.40.50.1000">
    <property type="entry name" value="HAD superfamily/HAD-like"/>
    <property type="match status" value="1"/>
</dbReference>
<gene>
    <name evidence="2" type="ORF">FE697_003670</name>
</gene>
<name>A0A5Q6S3N6_9ACTN</name>
<organism evidence="2 3">
    <name type="scientific">Mumia zhuanghuii</name>
    <dbReference type="NCBI Taxonomy" id="2585211"/>
    <lineage>
        <taxon>Bacteria</taxon>
        <taxon>Bacillati</taxon>
        <taxon>Actinomycetota</taxon>
        <taxon>Actinomycetes</taxon>
        <taxon>Propionibacteriales</taxon>
        <taxon>Nocardioidaceae</taxon>
        <taxon>Mumia</taxon>
    </lineage>
</organism>
<sequence length="183" mass="20252">MTSGAFAADLPAAVVVDMDGTLCDVRAVSHFVKKPPNGGSFRRDFAAFHSGSLECPPFPEVVQLLQKFRDDGHLVLVVSAREARWAFLTALWLDEHAIAYDEMFLRANGDYRPDAVIKREIAERITRRFRPRLAIDDRDEIIQVWRSCNIPTAKVLENGAVIGPGEDQEVLLPNKPGEGPGGV</sequence>
<accession>A0A5Q6S3N6</accession>
<evidence type="ECO:0000259" key="1">
    <source>
        <dbReference type="Pfam" id="PF25109"/>
    </source>
</evidence>
<dbReference type="OrthoDB" id="7592866at2"/>
<feature type="domain" description="Polynucleotide kinase PNKP phosphatase" evidence="1">
    <location>
        <begin position="11"/>
        <end position="156"/>
    </location>
</feature>
<evidence type="ECO:0000313" key="3">
    <source>
        <dbReference type="Proteomes" id="UP000307768"/>
    </source>
</evidence>
<protein>
    <recommendedName>
        <fullName evidence="1">Polynucleotide kinase PNKP phosphatase domain-containing protein</fullName>
    </recommendedName>
</protein>
<proteinExistence type="predicted"/>
<dbReference type="AlphaFoldDB" id="A0A5Q6S3N6"/>
<dbReference type="SUPFAM" id="SSF56784">
    <property type="entry name" value="HAD-like"/>
    <property type="match status" value="1"/>
</dbReference>